<dbReference type="GO" id="GO:0012505">
    <property type="term" value="C:endomembrane system"/>
    <property type="evidence" value="ECO:0007669"/>
    <property type="project" value="UniProtKB-SubCell"/>
</dbReference>
<dbReference type="NCBIfam" id="TIGR01216">
    <property type="entry name" value="ATP_synt_epsi"/>
    <property type="match status" value="1"/>
</dbReference>
<keyword evidence="4 10" id="KW-0813">Transport</keyword>
<comment type="subcellular location">
    <subcellularLocation>
        <location evidence="10">Cell membrane</location>
        <topology evidence="10">Peripheral membrane protein</topology>
    </subcellularLocation>
    <subcellularLocation>
        <location evidence="2">Endomembrane system</location>
        <topology evidence="2">Peripheral membrane protein</topology>
    </subcellularLocation>
</comment>
<comment type="similarity">
    <text evidence="3 10 11">Belongs to the ATPase epsilon chain family.</text>
</comment>
<dbReference type="InterPro" id="IPR001469">
    <property type="entry name" value="ATP_synth_F1_dsu/esu"/>
</dbReference>
<evidence type="ECO:0000256" key="9">
    <source>
        <dbReference type="ARBA" id="ARBA00023310"/>
    </source>
</evidence>
<dbReference type="EMBL" id="FLUO01000001">
    <property type="protein sequence ID" value="SBW05198.1"/>
    <property type="molecule type" value="Genomic_DNA"/>
</dbReference>
<dbReference type="PANTHER" id="PTHR13822">
    <property type="entry name" value="ATP SYNTHASE DELTA/EPSILON CHAIN"/>
    <property type="match status" value="1"/>
</dbReference>
<keyword evidence="5 10" id="KW-0375">Hydrogen ion transport</keyword>
<name>A0A212K0P4_9PROT</name>
<dbReference type="GO" id="GO:0005524">
    <property type="term" value="F:ATP binding"/>
    <property type="evidence" value="ECO:0007669"/>
    <property type="project" value="UniProtKB-UniRule"/>
</dbReference>
<keyword evidence="10" id="KW-1003">Cell membrane</keyword>
<evidence type="ECO:0000313" key="13">
    <source>
        <dbReference type="EMBL" id="SBW05198.1"/>
    </source>
</evidence>
<proteinExistence type="inferred from homology"/>
<evidence type="ECO:0000256" key="6">
    <source>
        <dbReference type="ARBA" id="ARBA00023065"/>
    </source>
</evidence>
<sequence length="141" mass="14791">MAATTLFELVSPERLFFSQAVEMVVVPGTEGDFGALPGHMPKLATVRPGVIVIFENGQPKERIFVAGGFAEVTEEACTVLAEEAALVSDLQPQAAEARFAKAEAAYAAFASSGEGEKDAIERELAVAAAMLAAAKGEFAYH</sequence>
<evidence type="ECO:0000259" key="12">
    <source>
        <dbReference type="Pfam" id="PF02823"/>
    </source>
</evidence>
<dbReference type="HAMAP" id="MF_00530">
    <property type="entry name" value="ATP_synth_epsil_bac"/>
    <property type="match status" value="1"/>
</dbReference>
<evidence type="ECO:0000256" key="10">
    <source>
        <dbReference type="HAMAP-Rule" id="MF_00530"/>
    </source>
</evidence>
<dbReference type="GO" id="GO:0005886">
    <property type="term" value="C:plasma membrane"/>
    <property type="evidence" value="ECO:0007669"/>
    <property type="project" value="UniProtKB-SubCell"/>
</dbReference>
<keyword evidence="8 10" id="KW-0139">CF(1)</keyword>
<gene>
    <name evidence="10 13" type="primary">atpC</name>
    <name evidence="13" type="ORF">KL86APRO_11951</name>
</gene>
<dbReference type="AlphaFoldDB" id="A0A212K0P4"/>
<dbReference type="GO" id="GO:0045259">
    <property type="term" value="C:proton-transporting ATP synthase complex"/>
    <property type="evidence" value="ECO:0007669"/>
    <property type="project" value="UniProtKB-KW"/>
</dbReference>
<dbReference type="CDD" id="cd12152">
    <property type="entry name" value="F1-ATPase_delta"/>
    <property type="match status" value="1"/>
</dbReference>
<feature type="domain" description="ATP synthase F1 complex delta/epsilon subunit N-terminal" evidence="12">
    <location>
        <begin position="7"/>
        <end position="84"/>
    </location>
</feature>
<dbReference type="InterPro" id="IPR036771">
    <property type="entry name" value="ATPsynth_dsu/esu_N"/>
</dbReference>
<dbReference type="InterPro" id="IPR020546">
    <property type="entry name" value="ATP_synth_F1_dsu/esu_N"/>
</dbReference>
<dbReference type="Gene3D" id="2.60.15.10">
    <property type="entry name" value="F0F1 ATP synthase delta/epsilon subunit, N-terminal"/>
    <property type="match status" value="1"/>
</dbReference>
<evidence type="ECO:0000256" key="5">
    <source>
        <dbReference type="ARBA" id="ARBA00022781"/>
    </source>
</evidence>
<keyword evidence="6 10" id="KW-0406">Ion transport</keyword>
<evidence type="ECO:0000256" key="7">
    <source>
        <dbReference type="ARBA" id="ARBA00023136"/>
    </source>
</evidence>
<reference evidence="13" key="1">
    <citation type="submission" date="2016-04" db="EMBL/GenBank/DDBJ databases">
        <authorList>
            <person name="Evans L.H."/>
            <person name="Alamgir A."/>
            <person name="Owens N."/>
            <person name="Weber N.D."/>
            <person name="Virtaneva K."/>
            <person name="Barbian K."/>
            <person name="Babar A."/>
            <person name="Rosenke K."/>
        </authorList>
    </citation>
    <scope>NUCLEOTIDE SEQUENCE</scope>
    <source>
        <strain evidence="13">86</strain>
    </source>
</reference>
<keyword evidence="9 10" id="KW-0066">ATP synthesis</keyword>
<keyword evidence="7 10" id="KW-0472">Membrane</keyword>
<comment type="subunit">
    <text evidence="10 11">F-type ATPases have 2 components, CF(1) - the catalytic core - and CF(0) - the membrane proton channel. CF(1) has five subunits: alpha(3), beta(3), gamma(1), delta(1), epsilon(1). CF(0) has three main subunits: a, b and c.</text>
</comment>
<dbReference type="SUPFAM" id="SSF51344">
    <property type="entry name" value="Epsilon subunit of F1F0-ATP synthase N-terminal domain"/>
    <property type="match status" value="1"/>
</dbReference>
<accession>A0A212K0P4</accession>
<evidence type="ECO:0000256" key="1">
    <source>
        <dbReference type="ARBA" id="ARBA00003543"/>
    </source>
</evidence>
<dbReference type="PANTHER" id="PTHR13822:SF10">
    <property type="entry name" value="ATP SYNTHASE EPSILON CHAIN, CHLOROPLASTIC"/>
    <property type="match status" value="1"/>
</dbReference>
<evidence type="ECO:0000256" key="2">
    <source>
        <dbReference type="ARBA" id="ARBA00004184"/>
    </source>
</evidence>
<dbReference type="GO" id="GO:0046933">
    <property type="term" value="F:proton-transporting ATP synthase activity, rotational mechanism"/>
    <property type="evidence" value="ECO:0007669"/>
    <property type="project" value="UniProtKB-UniRule"/>
</dbReference>
<comment type="function">
    <text evidence="1 10">Produces ATP from ADP in the presence of a proton gradient across the membrane.</text>
</comment>
<protein>
    <recommendedName>
        <fullName evidence="10">ATP synthase epsilon chain</fullName>
    </recommendedName>
    <alternativeName>
        <fullName evidence="10">ATP synthase F1 sector epsilon subunit</fullName>
    </alternativeName>
    <alternativeName>
        <fullName evidence="10">F-ATPase epsilon subunit</fullName>
    </alternativeName>
</protein>
<evidence type="ECO:0000256" key="4">
    <source>
        <dbReference type="ARBA" id="ARBA00022448"/>
    </source>
</evidence>
<dbReference type="Pfam" id="PF02823">
    <property type="entry name" value="ATP-synt_DE_N"/>
    <property type="match status" value="1"/>
</dbReference>
<organism evidence="13">
    <name type="scientific">uncultured Alphaproteobacteria bacterium</name>
    <dbReference type="NCBI Taxonomy" id="91750"/>
    <lineage>
        <taxon>Bacteria</taxon>
        <taxon>Pseudomonadati</taxon>
        <taxon>Pseudomonadota</taxon>
        <taxon>Alphaproteobacteria</taxon>
        <taxon>environmental samples</taxon>
    </lineage>
</organism>
<evidence type="ECO:0000256" key="8">
    <source>
        <dbReference type="ARBA" id="ARBA00023196"/>
    </source>
</evidence>
<evidence type="ECO:0000256" key="11">
    <source>
        <dbReference type="RuleBase" id="RU003656"/>
    </source>
</evidence>
<evidence type="ECO:0000256" key="3">
    <source>
        <dbReference type="ARBA" id="ARBA00005712"/>
    </source>
</evidence>